<sequence length="574" mass="63478">MALRSTFFLILLSTKSFAQVQDDWSSLNQSVGGKLFEAKPLASPCFSFYEGSPHQMDAAECERLQKNYTSMDLRIERYAGFANSQDEMCMSNTTDQCLLDSTNPSNALAYKNVSCNQGSVSSYYITVSSAEDAQAAFLFSRRTGTKLSIKATGHDYNSRSSIKGTLALWMRGLQNMSHDHYFVPQGCDSGEAVDAMTFGAGVIADEAYTFADAEGVTVLGPYASTIAMSGGWLQGGGHSVLSPVFGLGVDRVVQFKIVTPDGHVRIANKCQNKDVFWALRGGGGGTFGVVLEATHRVESKSVPLAVASMSFPTAADKSNVMPFLEICVNESLRWGREGWGGHIQFMTTKLIHVTPLLSLEEAENSMRPITEFVKSQKGTAIIEMLPSWYSFYKKYLIPNIAPVGQTRILATRLIPTTLFETAEGRTNLTFFLADIVQNGLLPYIPVSTPFLVDDPHNTTSANPAWRASLWHLGYGAITLPWNSTLEQTRMALKKSASFVEKAEKLAPSSGTYFNEAFPWTNEWQREFWDGNYGELLRIKRIYDPDMLLSCWKCVGFEDSVDARSSFRCLDDVLK</sequence>
<keyword evidence="2" id="KW-0560">Oxidoreductase</keyword>
<evidence type="ECO:0000256" key="3">
    <source>
        <dbReference type="SAM" id="SignalP"/>
    </source>
</evidence>
<dbReference type="Gene3D" id="3.30.465.10">
    <property type="match status" value="1"/>
</dbReference>
<dbReference type="Pfam" id="PF01565">
    <property type="entry name" value="FAD_binding_4"/>
    <property type="match status" value="1"/>
</dbReference>
<dbReference type="PANTHER" id="PTHR13878:SF91">
    <property type="entry name" value="FAD BINDING DOMAIN PROTEIN (AFU_ORTHOLOGUE AFUA_6G12070)-RELATED"/>
    <property type="match status" value="1"/>
</dbReference>
<dbReference type="InterPro" id="IPR006094">
    <property type="entry name" value="Oxid_FAD_bind_N"/>
</dbReference>
<organism evidence="5 6">
    <name type="scientific">Paraphaeosphaeria sporulosa</name>
    <dbReference type="NCBI Taxonomy" id="1460663"/>
    <lineage>
        <taxon>Eukaryota</taxon>
        <taxon>Fungi</taxon>
        <taxon>Dikarya</taxon>
        <taxon>Ascomycota</taxon>
        <taxon>Pezizomycotina</taxon>
        <taxon>Dothideomycetes</taxon>
        <taxon>Pleosporomycetidae</taxon>
        <taxon>Pleosporales</taxon>
        <taxon>Massarineae</taxon>
        <taxon>Didymosphaeriaceae</taxon>
        <taxon>Paraphaeosphaeria</taxon>
    </lineage>
</organism>
<comment type="similarity">
    <text evidence="1">Belongs to the oxygen-dependent FAD-linked oxidoreductase family.</text>
</comment>
<dbReference type="OrthoDB" id="9983560at2759"/>
<evidence type="ECO:0000256" key="2">
    <source>
        <dbReference type="ARBA" id="ARBA00023002"/>
    </source>
</evidence>
<dbReference type="GO" id="GO:0071949">
    <property type="term" value="F:FAD binding"/>
    <property type="evidence" value="ECO:0007669"/>
    <property type="project" value="InterPro"/>
</dbReference>
<accession>A0A177C4X7</accession>
<dbReference type="PANTHER" id="PTHR13878">
    <property type="entry name" value="GULONOLACTONE OXIDASE"/>
    <property type="match status" value="1"/>
</dbReference>
<dbReference type="AlphaFoldDB" id="A0A177C4X7"/>
<dbReference type="GO" id="GO:0016491">
    <property type="term" value="F:oxidoreductase activity"/>
    <property type="evidence" value="ECO:0007669"/>
    <property type="project" value="UniProtKB-KW"/>
</dbReference>
<dbReference type="InterPro" id="IPR016169">
    <property type="entry name" value="FAD-bd_PCMH_sub2"/>
</dbReference>
<protein>
    <submittedName>
        <fullName evidence="5">FAD-binding domain-containing protein</fullName>
    </submittedName>
</protein>
<evidence type="ECO:0000256" key="1">
    <source>
        <dbReference type="ARBA" id="ARBA00005466"/>
    </source>
</evidence>
<dbReference type="GeneID" id="28758214"/>
<feature type="signal peptide" evidence="3">
    <location>
        <begin position="1"/>
        <end position="18"/>
    </location>
</feature>
<keyword evidence="3" id="KW-0732">Signal</keyword>
<dbReference type="Proteomes" id="UP000077069">
    <property type="component" value="Unassembled WGS sequence"/>
</dbReference>
<proteinExistence type="inferred from homology"/>
<dbReference type="InParanoid" id="A0A177C4X7"/>
<dbReference type="EMBL" id="KV441555">
    <property type="protein sequence ID" value="OAG02794.1"/>
    <property type="molecule type" value="Genomic_DNA"/>
</dbReference>
<feature type="chain" id="PRO_5008057817" evidence="3">
    <location>
        <begin position="19"/>
        <end position="574"/>
    </location>
</feature>
<dbReference type="InterPro" id="IPR050432">
    <property type="entry name" value="FAD-linked_Oxidoreductases_BP"/>
</dbReference>
<dbReference type="InterPro" id="IPR036318">
    <property type="entry name" value="FAD-bd_PCMH-like_sf"/>
</dbReference>
<dbReference type="InterPro" id="IPR012951">
    <property type="entry name" value="BBE"/>
</dbReference>
<evidence type="ECO:0000259" key="4">
    <source>
        <dbReference type="PROSITE" id="PS51387"/>
    </source>
</evidence>
<keyword evidence="6" id="KW-1185">Reference proteome</keyword>
<feature type="domain" description="FAD-binding PCMH-type" evidence="4">
    <location>
        <begin position="117"/>
        <end position="300"/>
    </location>
</feature>
<gene>
    <name evidence="5" type="ORF">CC84DRAFT_1097680</name>
</gene>
<dbReference type="STRING" id="1460663.A0A177C4X7"/>
<evidence type="ECO:0000313" key="6">
    <source>
        <dbReference type="Proteomes" id="UP000077069"/>
    </source>
</evidence>
<name>A0A177C4X7_9PLEO</name>
<dbReference type="PROSITE" id="PS51387">
    <property type="entry name" value="FAD_PCMH"/>
    <property type="match status" value="1"/>
</dbReference>
<dbReference type="Pfam" id="PF08031">
    <property type="entry name" value="BBE"/>
    <property type="match status" value="1"/>
</dbReference>
<evidence type="ECO:0000313" key="5">
    <source>
        <dbReference type="EMBL" id="OAG02794.1"/>
    </source>
</evidence>
<dbReference type="InterPro" id="IPR016166">
    <property type="entry name" value="FAD-bd_PCMH"/>
</dbReference>
<dbReference type="RefSeq" id="XP_018033159.1">
    <property type="nucleotide sequence ID" value="XM_018174728.1"/>
</dbReference>
<dbReference type="SUPFAM" id="SSF56176">
    <property type="entry name" value="FAD-binding/transporter-associated domain-like"/>
    <property type="match status" value="1"/>
</dbReference>
<reference evidence="5 6" key="1">
    <citation type="submission" date="2016-05" db="EMBL/GenBank/DDBJ databases">
        <title>Comparative analysis of secretome profiles of manganese(II)-oxidizing ascomycete fungi.</title>
        <authorList>
            <consortium name="DOE Joint Genome Institute"/>
            <person name="Zeiner C.A."/>
            <person name="Purvine S.O."/>
            <person name="Zink E.M."/>
            <person name="Wu S."/>
            <person name="Pasa-Tolic L."/>
            <person name="Chaput D.L."/>
            <person name="Haridas S."/>
            <person name="Grigoriev I.V."/>
            <person name="Santelli C.M."/>
            <person name="Hansel C.M."/>
        </authorList>
    </citation>
    <scope>NUCLEOTIDE SEQUENCE [LARGE SCALE GENOMIC DNA]</scope>
    <source>
        <strain evidence="5 6">AP3s5-JAC2a</strain>
    </source>
</reference>